<proteinExistence type="predicted"/>
<sequence>MPSGCLKGTKITVIFPAVEDPKWTKERVTNWIAVAGGKLMTKFTDSTTHLVCSERTWRNQSGVVKQAADKVKKGERIFIVSGDWLRDTLFNQKRAREGIYSFVKADKAAASVRRQLRQQAQDGGSREGSQENNEQFVSEAEKKKIEERLARERSAEEEARKKKTEAERVAKKEQEALFRRGAKKAKNEIFSHNHHIYMDPNDGFKYEITLTKVDTRANRNERFIITLYETNTEPSTYATNAHFAGTALIPSNNIIAALGCSLETARHVFETAFREKTGVEWEDRISHAQERLRMEKRARGQATNSSDSGEVLGRAVSESAVERRENAKLKAMMEEKDFDKKVFEYHPPAYGGVGKMPEVRDNMFPDLDLGGKGGKEKGGAARNVAQAGGDRVEEIEMWMNDANGEAEGEAGMTSPNPGQPLRQASASPDFITDAVPRVETGDHWDDFMREADQMAVGPDDFGLGDTAYPLGEQQETLEPTQMATEVAKGLEDFMKDVRAAADGETVVKKAKLGGMLELGKRETSPEAEMEDIGLAVEVESSKGEVVEETQEELSQERSDVGSPKGDIVQETQEEMMREQLEAEMEDA</sequence>
<dbReference type="InterPro" id="IPR036930">
    <property type="entry name" value="WGR_dom_sf"/>
</dbReference>
<feature type="domain" description="WGR" evidence="3">
    <location>
        <begin position="193"/>
        <end position="294"/>
    </location>
</feature>
<dbReference type="InterPro" id="IPR036420">
    <property type="entry name" value="BRCT_dom_sf"/>
</dbReference>
<evidence type="ECO:0000256" key="1">
    <source>
        <dbReference type="SAM" id="MobiDB-lite"/>
    </source>
</evidence>
<feature type="region of interest" description="Disordered" evidence="1">
    <location>
        <begin position="294"/>
        <end position="325"/>
    </location>
</feature>
<feature type="compositionally biased region" description="Basic and acidic residues" evidence="1">
    <location>
        <begin position="139"/>
        <end position="170"/>
    </location>
</feature>
<keyword evidence="5" id="KW-1185">Reference proteome</keyword>
<dbReference type="InterPro" id="IPR001357">
    <property type="entry name" value="BRCT_dom"/>
</dbReference>
<feature type="region of interest" description="Disordered" evidence="1">
    <location>
        <begin position="113"/>
        <end position="170"/>
    </location>
</feature>
<comment type="caution">
    <text evidence="4">The sequence shown here is derived from an EMBL/GenBank/DDBJ whole genome shotgun (WGS) entry which is preliminary data.</text>
</comment>
<feature type="domain" description="BRCT" evidence="2">
    <location>
        <begin position="1"/>
        <end position="102"/>
    </location>
</feature>
<accession>A0AAE0TV95</accession>
<evidence type="ECO:0000313" key="5">
    <source>
        <dbReference type="Proteomes" id="UP001274830"/>
    </source>
</evidence>
<reference evidence="4" key="1">
    <citation type="submission" date="2023-07" db="EMBL/GenBank/DDBJ databases">
        <title>Black Yeasts Isolated from many extreme environments.</title>
        <authorList>
            <person name="Coleine C."/>
            <person name="Stajich J.E."/>
            <person name="Selbmann L."/>
        </authorList>
    </citation>
    <scope>NUCLEOTIDE SEQUENCE</scope>
    <source>
        <strain evidence="4">CCFEE 5485</strain>
    </source>
</reference>
<dbReference type="Gene3D" id="3.40.50.10190">
    <property type="entry name" value="BRCT domain"/>
    <property type="match status" value="1"/>
</dbReference>
<dbReference type="SUPFAM" id="SSF52113">
    <property type="entry name" value="BRCT domain"/>
    <property type="match status" value="1"/>
</dbReference>
<dbReference type="Proteomes" id="UP001274830">
    <property type="component" value="Unassembled WGS sequence"/>
</dbReference>
<dbReference type="InterPro" id="IPR008893">
    <property type="entry name" value="WGR_domain"/>
</dbReference>
<evidence type="ECO:0000259" key="2">
    <source>
        <dbReference type="PROSITE" id="PS50172"/>
    </source>
</evidence>
<gene>
    <name evidence="4" type="ORF">LTR78_007677</name>
</gene>
<evidence type="ECO:0000313" key="4">
    <source>
        <dbReference type="EMBL" id="KAK3672370.1"/>
    </source>
</evidence>
<dbReference type="PROSITE" id="PS51977">
    <property type="entry name" value="WGR"/>
    <property type="match status" value="1"/>
</dbReference>
<protein>
    <recommendedName>
        <fullName evidence="6">BRCT domain-containing protein</fullName>
    </recommendedName>
</protein>
<dbReference type="SUPFAM" id="SSF142921">
    <property type="entry name" value="WGR domain-like"/>
    <property type="match status" value="1"/>
</dbReference>
<evidence type="ECO:0008006" key="6">
    <source>
        <dbReference type="Google" id="ProtNLM"/>
    </source>
</evidence>
<evidence type="ECO:0000259" key="3">
    <source>
        <dbReference type="PROSITE" id="PS51977"/>
    </source>
</evidence>
<dbReference type="EMBL" id="JAUTXT010000033">
    <property type="protein sequence ID" value="KAK3672370.1"/>
    <property type="molecule type" value="Genomic_DNA"/>
</dbReference>
<feature type="region of interest" description="Disordered" evidence="1">
    <location>
        <begin position="405"/>
        <end position="424"/>
    </location>
</feature>
<name>A0AAE0TV95_9PEZI</name>
<feature type="region of interest" description="Disordered" evidence="1">
    <location>
        <begin position="540"/>
        <end position="573"/>
    </location>
</feature>
<organism evidence="4 5">
    <name type="scientific">Recurvomyces mirabilis</name>
    <dbReference type="NCBI Taxonomy" id="574656"/>
    <lineage>
        <taxon>Eukaryota</taxon>
        <taxon>Fungi</taxon>
        <taxon>Dikarya</taxon>
        <taxon>Ascomycota</taxon>
        <taxon>Pezizomycotina</taxon>
        <taxon>Dothideomycetes</taxon>
        <taxon>Dothideomycetidae</taxon>
        <taxon>Mycosphaerellales</taxon>
        <taxon>Teratosphaeriaceae</taxon>
        <taxon>Recurvomyces</taxon>
    </lineage>
</organism>
<dbReference type="AlphaFoldDB" id="A0AAE0TV95"/>
<dbReference type="PROSITE" id="PS50172">
    <property type="entry name" value="BRCT"/>
    <property type="match status" value="1"/>
</dbReference>